<feature type="transmembrane region" description="Helical" evidence="7">
    <location>
        <begin position="254"/>
        <end position="272"/>
    </location>
</feature>
<evidence type="ECO:0000256" key="6">
    <source>
        <dbReference type="ARBA" id="ARBA00023136"/>
    </source>
</evidence>
<feature type="transmembrane region" description="Helical" evidence="7">
    <location>
        <begin position="371"/>
        <end position="394"/>
    </location>
</feature>
<dbReference type="InterPro" id="IPR036259">
    <property type="entry name" value="MFS_trans_sf"/>
</dbReference>
<dbReference type="SUPFAM" id="SSF103473">
    <property type="entry name" value="MFS general substrate transporter"/>
    <property type="match status" value="1"/>
</dbReference>
<evidence type="ECO:0000256" key="7">
    <source>
        <dbReference type="SAM" id="Phobius"/>
    </source>
</evidence>
<feature type="transmembrane region" description="Helical" evidence="7">
    <location>
        <begin position="284"/>
        <end position="304"/>
    </location>
</feature>
<dbReference type="PANTHER" id="PTHR23513">
    <property type="entry name" value="INTEGRAL MEMBRANE EFFLUX PROTEIN-RELATED"/>
    <property type="match status" value="1"/>
</dbReference>
<dbReference type="Proteomes" id="UP000246073">
    <property type="component" value="Unassembled WGS sequence"/>
</dbReference>
<evidence type="ECO:0000313" key="10">
    <source>
        <dbReference type="Proteomes" id="UP000246073"/>
    </source>
</evidence>
<keyword evidence="2" id="KW-0813">Transport</keyword>
<dbReference type="Gene3D" id="1.20.1250.20">
    <property type="entry name" value="MFS general substrate transporter like domains"/>
    <property type="match status" value="1"/>
</dbReference>
<keyword evidence="5 7" id="KW-1133">Transmembrane helix</keyword>
<reference evidence="10" key="1">
    <citation type="submission" date="2017-12" db="EMBL/GenBank/DDBJ databases">
        <authorList>
            <person name="Diaz M."/>
        </authorList>
    </citation>
    <scope>NUCLEOTIDE SEQUENCE [LARGE SCALE GENOMIC DNA]</scope>
    <source>
        <strain evidence="10">FI11154</strain>
    </source>
</reference>
<organism evidence="9 10">
    <name type="scientific">Ochrobactrum soli</name>
    <dbReference type="NCBI Taxonomy" id="2448455"/>
    <lineage>
        <taxon>Bacteria</taxon>
        <taxon>Pseudomonadati</taxon>
        <taxon>Pseudomonadota</taxon>
        <taxon>Alphaproteobacteria</taxon>
        <taxon>Hyphomicrobiales</taxon>
        <taxon>Brucellaceae</taxon>
        <taxon>Brucella/Ochrobactrum group</taxon>
        <taxon>Ochrobactrum</taxon>
    </lineage>
</organism>
<feature type="transmembrane region" description="Helical" evidence="7">
    <location>
        <begin position="406"/>
        <end position="424"/>
    </location>
</feature>
<keyword evidence="3" id="KW-1003">Cell membrane</keyword>
<accession>A0A2P9HGQ0</accession>
<protein>
    <submittedName>
        <fullName evidence="9">Transporter, putative</fullName>
    </submittedName>
</protein>
<name>A0A2P9HGQ0_9HYPH</name>
<proteinExistence type="predicted"/>
<evidence type="ECO:0000256" key="3">
    <source>
        <dbReference type="ARBA" id="ARBA00022475"/>
    </source>
</evidence>
<dbReference type="CDD" id="cd06173">
    <property type="entry name" value="MFS_MefA_like"/>
    <property type="match status" value="1"/>
</dbReference>
<evidence type="ECO:0000256" key="5">
    <source>
        <dbReference type="ARBA" id="ARBA00022989"/>
    </source>
</evidence>
<dbReference type="PANTHER" id="PTHR23513:SF11">
    <property type="entry name" value="STAPHYLOFERRIN A TRANSPORTER"/>
    <property type="match status" value="1"/>
</dbReference>
<feature type="transmembrane region" description="Helical" evidence="7">
    <location>
        <begin position="316"/>
        <end position="333"/>
    </location>
</feature>
<evidence type="ECO:0000256" key="1">
    <source>
        <dbReference type="ARBA" id="ARBA00004651"/>
    </source>
</evidence>
<feature type="transmembrane region" description="Helical" evidence="7">
    <location>
        <begin position="185"/>
        <end position="218"/>
    </location>
</feature>
<sequence>MVCIPPMRFLRALFQGIEDKPVDAENAMPKSASPLESFQSRTFRSLWSATLVSNLGGLIEGVAAGWLMTSLTTSHGMVALVQASMTLPVMIFSLAAGALADNYDRRRIMLIAQMMMLCFSAMLALLSYSNALTPWLLLSLTFLIGCGGALYNPSWQASMGDIVPREHLPGAVALNSMSYNLMRSIGPAIGGIIVATAGAAFAFLFNVFCYFALIFALFRWKKVTPRNPLPRESFGSAMSAGFRYVTMSPNLLKVMVRSFAFGFSAVVILALLPLVARDQVQGTAITYGIMLGFFGFGAICGALLIGRVRDILSNEWVIRGAFFALAVSCFFLAMSNRVWLSCLLLMPAGMAWVQAFSLFNVTVQLSTPRWVVGRALSLYQTATFGGMALGSWVWGQLADLHSVSGALFIASAVLIVGGLLGFILRQPNFESLNLDPTNAFSEPQLQLDLRARSGPIMVMVDYSIDQKDVPEFLATMALRRRTRIRDGAKQWVLLRDLENPSVWTESYHVPTWIEYIRHSQRLTHADAEIAKHLDELHRGDSPPRIHHMIERQTVPTHDDIPLKPYLDAT</sequence>
<dbReference type="GO" id="GO:0022857">
    <property type="term" value="F:transmembrane transporter activity"/>
    <property type="evidence" value="ECO:0007669"/>
    <property type="project" value="InterPro"/>
</dbReference>
<dbReference type="InterPro" id="IPR010290">
    <property type="entry name" value="TM_effector"/>
</dbReference>
<dbReference type="PROSITE" id="PS50850">
    <property type="entry name" value="MFS"/>
    <property type="match status" value="1"/>
</dbReference>
<feature type="transmembrane region" description="Helical" evidence="7">
    <location>
        <begin position="132"/>
        <end position="151"/>
    </location>
</feature>
<dbReference type="Pfam" id="PF05977">
    <property type="entry name" value="MFS_3"/>
    <property type="match status" value="1"/>
</dbReference>
<evidence type="ECO:0000256" key="4">
    <source>
        <dbReference type="ARBA" id="ARBA00022692"/>
    </source>
</evidence>
<feature type="transmembrane region" description="Helical" evidence="7">
    <location>
        <begin position="338"/>
        <end position="359"/>
    </location>
</feature>
<dbReference type="GO" id="GO:0005886">
    <property type="term" value="C:plasma membrane"/>
    <property type="evidence" value="ECO:0007669"/>
    <property type="project" value="UniProtKB-SubCell"/>
</dbReference>
<evidence type="ECO:0000313" key="9">
    <source>
        <dbReference type="EMBL" id="SPL62970.1"/>
    </source>
</evidence>
<feature type="domain" description="Major facilitator superfamily (MFS) profile" evidence="8">
    <location>
        <begin position="42"/>
        <end position="429"/>
    </location>
</feature>
<comment type="subcellular location">
    <subcellularLocation>
        <location evidence="1">Cell membrane</location>
        <topology evidence="1">Multi-pass membrane protein</topology>
    </subcellularLocation>
</comment>
<keyword evidence="4 7" id="KW-0812">Transmembrane</keyword>
<feature type="transmembrane region" description="Helical" evidence="7">
    <location>
        <begin position="107"/>
        <end position="126"/>
    </location>
</feature>
<feature type="transmembrane region" description="Helical" evidence="7">
    <location>
        <begin position="46"/>
        <end position="67"/>
    </location>
</feature>
<dbReference type="InterPro" id="IPR020846">
    <property type="entry name" value="MFS_dom"/>
</dbReference>
<dbReference type="EMBL" id="OOFM01000004">
    <property type="protein sequence ID" value="SPL62970.1"/>
    <property type="molecule type" value="Genomic_DNA"/>
</dbReference>
<keyword evidence="6 7" id="KW-0472">Membrane</keyword>
<evidence type="ECO:0000256" key="2">
    <source>
        <dbReference type="ARBA" id="ARBA00022448"/>
    </source>
</evidence>
<evidence type="ECO:0000259" key="8">
    <source>
        <dbReference type="PROSITE" id="PS50850"/>
    </source>
</evidence>
<feature type="transmembrane region" description="Helical" evidence="7">
    <location>
        <begin position="79"/>
        <end position="100"/>
    </location>
</feature>
<gene>
    <name evidence="9" type="ORF">OHAE_2902</name>
</gene>
<dbReference type="AlphaFoldDB" id="A0A2P9HGQ0"/>